<name>A0ABQ1YSX9_9BACT</name>
<dbReference type="Proteomes" id="UP000600214">
    <property type="component" value="Unassembled WGS sequence"/>
</dbReference>
<proteinExistence type="predicted"/>
<gene>
    <name evidence="1" type="ORF">GCM10007423_26380</name>
</gene>
<accession>A0ABQ1YSX9</accession>
<evidence type="ECO:0000313" key="2">
    <source>
        <dbReference type="Proteomes" id="UP000600214"/>
    </source>
</evidence>
<organism evidence="1 2">
    <name type="scientific">Dyadobacter endophyticus</name>
    <dbReference type="NCBI Taxonomy" id="1749036"/>
    <lineage>
        <taxon>Bacteria</taxon>
        <taxon>Pseudomonadati</taxon>
        <taxon>Bacteroidota</taxon>
        <taxon>Cytophagia</taxon>
        <taxon>Cytophagales</taxon>
        <taxon>Spirosomataceae</taxon>
        <taxon>Dyadobacter</taxon>
    </lineage>
</organism>
<reference evidence="2" key="1">
    <citation type="journal article" date="2019" name="Int. J. Syst. Evol. Microbiol.">
        <title>The Global Catalogue of Microorganisms (GCM) 10K type strain sequencing project: providing services to taxonomists for standard genome sequencing and annotation.</title>
        <authorList>
            <consortium name="The Broad Institute Genomics Platform"/>
            <consortium name="The Broad Institute Genome Sequencing Center for Infectious Disease"/>
            <person name="Wu L."/>
            <person name="Ma J."/>
        </authorList>
    </citation>
    <scope>NUCLEOTIDE SEQUENCE [LARGE SCALE GENOMIC DNA]</scope>
    <source>
        <strain evidence="2">CGMCC 1.15288</strain>
    </source>
</reference>
<keyword evidence="2" id="KW-1185">Reference proteome</keyword>
<evidence type="ECO:0000313" key="1">
    <source>
        <dbReference type="EMBL" id="GGH35037.1"/>
    </source>
</evidence>
<sequence length="75" mass="8639">MPTFIHNEKQQRAINLDFIDSINKDNASGFEIIFERLPTNASAGGLVEIGRWRFETEKERDKVLKWILNSYGLGV</sequence>
<comment type="caution">
    <text evidence="1">The sequence shown here is derived from an EMBL/GenBank/DDBJ whole genome shotgun (WGS) entry which is preliminary data.</text>
</comment>
<dbReference type="RefSeq" id="WP_188932773.1">
    <property type="nucleotide sequence ID" value="NZ_BMIA01000002.1"/>
</dbReference>
<dbReference type="EMBL" id="BMIA01000002">
    <property type="protein sequence ID" value="GGH35037.1"/>
    <property type="molecule type" value="Genomic_DNA"/>
</dbReference>
<protein>
    <submittedName>
        <fullName evidence="1">Uncharacterized protein</fullName>
    </submittedName>
</protein>